<keyword evidence="4" id="KW-0539">Nucleus</keyword>
<dbReference type="Gene3D" id="3.60.15.10">
    <property type="entry name" value="Ribonuclease Z/Hydroxyacylglutathione hydrolase-like"/>
    <property type="match status" value="1"/>
</dbReference>
<dbReference type="EMBL" id="KZ452004">
    <property type="protein sequence ID" value="PKA52438.1"/>
    <property type="molecule type" value="Genomic_DNA"/>
</dbReference>
<dbReference type="PANTHER" id="PTHR46094">
    <property type="entry name" value="INTEGRATOR COMPLEX SUBUNIT 9"/>
    <property type="match status" value="1"/>
</dbReference>
<dbReference type="InterPro" id="IPR027074">
    <property type="entry name" value="Integrator_9su"/>
</dbReference>
<name>A0A2I0AA71_9ASPA</name>
<dbReference type="PANTHER" id="PTHR46094:SF1">
    <property type="entry name" value="INTEGRATOR COMPLEX SUBUNIT 9"/>
    <property type="match status" value="1"/>
</dbReference>
<dbReference type="GO" id="GO:0034472">
    <property type="term" value="P:snRNA 3'-end processing"/>
    <property type="evidence" value="ECO:0007669"/>
    <property type="project" value="TreeGrafter"/>
</dbReference>
<proteinExistence type="predicted"/>
<reference evidence="6 7" key="1">
    <citation type="journal article" date="2017" name="Nature">
        <title>The Apostasia genome and the evolution of orchids.</title>
        <authorList>
            <person name="Zhang G.Q."/>
            <person name="Liu K.W."/>
            <person name="Li Z."/>
            <person name="Lohaus R."/>
            <person name="Hsiao Y.Y."/>
            <person name="Niu S.C."/>
            <person name="Wang J.Y."/>
            <person name="Lin Y.C."/>
            <person name="Xu Q."/>
            <person name="Chen L.J."/>
            <person name="Yoshida K."/>
            <person name="Fujiwara S."/>
            <person name="Wang Z.W."/>
            <person name="Zhang Y.Q."/>
            <person name="Mitsuda N."/>
            <person name="Wang M."/>
            <person name="Liu G.H."/>
            <person name="Pecoraro L."/>
            <person name="Huang H.X."/>
            <person name="Xiao X.J."/>
            <person name="Lin M."/>
            <person name="Wu X.Y."/>
            <person name="Wu W.L."/>
            <person name="Chen Y.Y."/>
            <person name="Chang S.B."/>
            <person name="Sakamoto S."/>
            <person name="Ohme-Takagi M."/>
            <person name="Yagi M."/>
            <person name="Zeng S.J."/>
            <person name="Shen C.Y."/>
            <person name="Yeh C.M."/>
            <person name="Luo Y.B."/>
            <person name="Tsai W.C."/>
            <person name="Van de Peer Y."/>
            <person name="Liu Z.J."/>
        </authorList>
    </citation>
    <scope>NUCLEOTIDE SEQUENCE [LARGE SCALE GENOMIC DNA]</scope>
    <source>
        <strain evidence="7">cv. Shenzhen</strain>
        <tissue evidence="6">Stem</tissue>
    </source>
</reference>
<keyword evidence="7" id="KW-1185">Reference proteome</keyword>
<organism evidence="6 7">
    <name type="scientific">Apostasia shenzhenica</name>
    <dbReference type="NCBI Taxonomy" id="1088818"/>
    <lineage>
        <taxon>Eukaryota</taxon>
        <taxon>Viridiplantae</taxon>
        <taxon>Streptophyta</taxon>
        <taxon>Embryophyta</taxon>
        <taxon>Tracheophyta</taxon>
        <taxon>Spermatophyta</taxon>
        <taxon>Magnoliopsida</taxon>
        <taxon>Liliopsida</taxon>
        <taxon>Asparagales</taxon>
        <taxon>Orchidaceae</taxon>
        <taxon>Apostasioideae</taxon>
        <taxon>Apostasia</taxon>
    </lineage>
</organism>
<dbReference type="GO" id="GO:0005737">
    <property type="term" value="C:cytoplasm"/>
    <property type="evidence" value="ECO:0007669"/>
    <property type="project" value="UniProtKB-SubCell"/>
</dbReference>
<comment type="subcellular location">
    <subcellularLocation>
        <location evidence="2">Cytoplasm</location>
    </subcellularLocation>
    <subcellularLocation>
        <location evidence="1">Nucleus</location>
    </subcellularLocation>
</comment>
<evidence type="ECO:0000256" key="4">
    <source>
        <dbReference type="ARBA" id="ARBA00023242"/>
    </source>
</evidence>
<dbReference type="Gene3D" id="3.40.50.10890">
    <property type="match status" value="1"/>
</dbReference>
<evidence type="ECO:0000259" key="5">
    <source>
        <dbReference type="SMART" id="SM01027"/>
    </source>
</evidence>
<dbReference type="OrthoDB" id="5600060at2759"/>
<dbReference type="STRING" id="1088818.A0A2I0AA71"/>
<accession>A0A2I0AA71</accession>
<gene>
    <name evidence="6" type="ORF">AXF42_Ash020399</name>
</gene>
<keyword evidence="3" id="KW-0963">Cytoplasm</keyword>
<dbReference type="InterPro" id="IPR022712">
    <property type="entry name" value="Beta_Casp"/>
</dbReference>
<evidence type="ECO:0000313" key="6">
    <source>
        <dbReference type="EMBL" id="PKA52438.1"/>
    </source>
</evidence>
<dbReference type="Pfam" id="PF10996">
    <property type="entry name" value="Beta-Casp"/>
    <property type="match status" value="1"/>
</dbReference>
<evidence type="ECO:0000313" key="7">
    <source>
        <dbReference type="Proteomes" id="UP000236161"/>
    </source>
</evidence>
<dbReference type="AlphaFoldDB" id="A0A2I0AA71"/>
<evidence type="ECO:0000256" key="2">
    <source>
        <dbReference type="ARBA" id="ARBA00004496"/>
    </source>
</evidence>
<dbReference type="GO" id="GO:0032039">
    <property type="term" value="C:integrator complex"/>
    <property type="evidence" value="ECO:0007669"/>
    <property type="project" value="InterPro"/>
</dbReference>
<dbReference type="SUPFAM" id="SSF56281">
    <property type="entry name" value="Metallo-hydrolase/oxidoreductase"/>
    <property type="match status" value="1"/>
</dbReference>
<sequence>MSSSLSSKSQLKIGYLPFAISSFSEREDERLRKASQASRKASPRAKSRVFSFQLVHCNGAIGGNLFLGASSHSSSSLKTCLSYGSGVYYPPCYILELGGFRLLLECPVDFSALHVFSPIGTAQKLEQSSFIRAEPWYKTPKNLHLLDVSLIDVVLISSPAGMLGLPFLARSPRFSAKIYAPEAAARIGCLMMEDLVSMQSEFIQFYGKNDRMNFPEWMAWEELERLSPEMRKIVIGEDGEELGCWLPLYSAAEINGCIEKVHPLKFAEDACFNSTMTFKALSSGLEIGSCNWIINAPRRNLVYLSRSIFESAQAMDFDYHPLQGADLILFSDMSPLNDLDEHCSHLNGHKSEVKSHVVDTISESSSIPRDAGADDAEVANLLRDGFDISEEKEKISFISSCIIDSVREGGSVLIPIGRLGIVLQLLEQISQSLDSCGLMVPIFFVSTTAEQTLTYTNSIPEWLCNKRQDKLFCGEPLFGHVELVKEKKLHVFSQLYSSDLLHGTYIYLNGEEKSIKPALTNLGLRSQSCRTGFSIEGIPNAVLGLICRWKRMIWHEPCVVFTSHWSLRLGPVVHLLERWHDDHRCLLILEQGIDADLALSPFKTVAIRVLQCSFLSGIRPNRLWGSTPFLPDVDLSTRSPEFPEDFRPLCTSLGNCHFSFSFYSDNSTLDVPELQDDFDGLLTTDLALHLQPKRFSKDIAIARLRGKPILCNGKYILTPLKQPVDLSSKQILWGSVDAVRLLVALKEKGYDGLIELDRNVASENDTQLIRIRLSDNAVIECSRSKTLICSGDEAMASSIFEAICSVCDGI</sequence>
<dbReference type="Proteomes" id="UP000236161">
    <property type="component" value="Unassembled WGS sequence"/>
</dbReference>
<dbReference type="SMART" id="SM01027">
    <property type="entry name" value="Beta-Casp"/>
    <property type="match status" value="1"/>
</dbReference>
<evidence type="ECO:0000256" key="3">
    <source>
        <dbReference type="ARBA" id="ARBA00022490"/>
    </source>
</evidence>
<protein>
    <recommendedName>
        <fullName evidence="5">Beta-Casp domain-containing protein</fullName>
    </recommendedName>
</protein>
<dbReference type="InterPro" id="IPR036866">
    <property type="entry name" value="RibonucZ/Hydroxyglut_hydro"/>
</dbReference>
<evidence type="ECO:0000256" key="1">
    <source>
        <dbReference type="ARBA" id="ARBA00004123"/>
    </source>
</evidence>
<feature type="domain" description="Beta-Casp" evidence="5">
    <location>
        <begin position="422"/>
        <end position="597"/>
    </location>
</feature>